<dbReference type="InterPro" id="IPR007048">
    <property type="entry name" value="IraD/Gp25-like"/>
</dbReference>
<gene>
    <name evidence="2" type="ORF">AB432_021670</name>
</gene>
<feature type="domain" description="IraD/Gp25-like" evidence="1">
    <location>
        <begin position="27"/>
        <end position="117"/>
    </location>
</feature>
<evidence type="ECO:0000313" key="2">
    <source>
        <dbReference type="EMBL" id="AWX57480.1"/>
    </source>
</evidence>
<reference evidence="2 3" key="1">
    <citation type="journal article" date="2015" name="Genome Announc.">
        <title>Draft Genome Sequence of Brevibacillus brevis DZQ7, a Plant Growth-Promoting Rhizobacterium with Broad-Spectrum Antimicrobial Activity.</title>
        <authorList>
            <person name="Hou Q."/>
            <person name="Wang C."/>
            <person name="Hou X."/>
            <person name="Xia Z."/>
            <person name="Ye J."/>
            <person name="Liu K."/>
            <person name="Liu H."/>
            <person name="Wang J."/>
            <person name="Guo H."/>
            <person name="Yu X."/>
            <person name="Yang Y."/>
            <person name="Du B."/>
            <person name="Ding Y."/>
        </authorList>
    </citation>
    <scope>NUCLEOTIDE SEQUENCE [LARGE SCALE GENOMIC DNA]</scope>
    <source>
        <strain evidence="2 3">DZQ7</strain>
    </source>
</reference>
<organism evidence="2 3">
    <name type="scientific">Brevibacillus brevis</name>
    <name type="common">Bacillus brevis</name>
    <dbReference type="NCBI Taxonomy" id="1393"/>
    <lineage>
        <taxon>Bacteria</taxon>
        <taxon>Bacillati</taxon>
        <taxon>Bacillota</taxon>
        <taxon>Bacilli</taxon>
        <taxon>Bacillales</taxon>
        <taxon>Paenibacillaceae</taxon>
        <taxon>Brevibacillus</taxon>
    </lineage>
</organism>
<evidence type="ECO:0000313" key="3">
    <source>
        <dbReference type="Proteomes" id="UP000036061"/>
    </source>
</evidence>
<dbReference type="SUPFAM" id="SSF160719">
    <property type="entry name" value="gpW/gp25-like"/>
    <property type="match status" value="1"/>
</dbReference>
<dbReference type="Proteomes" id="UP000036061">
    <property type="component" value="Chromosome"/>
</dbReference>
<accession>A0A2Z4MLY4</accession>
<protein>
    <submittedName>
        <fullName evidence="2">Baseplate protein</fullName>
    </submittedName>
</protein>
<evidence type="ECO:0000259" key="1">
    <source>
        <dbReference type="Pfam" id="PF04965"/>
    </source>
</evidence>
<dbReference type="EMBL" id="CP030117">
    <property type="protein sequence ID" value="AWX57480.1"/>
    <property type="molecule type" value="Genomic_DNA"/>
</dbReference>
<name>A0A2Z4MLY4_BREBE</name>
<dbReference type="RefSeq" id="WP_048034033.1">
    <property type="nucleotide sequence ID" value="NZ_CP030117.1"/>
</dbReference>
<dbReference type="Gene3D" id="3.10.450.40">
    <property type="match status" value="1"/>
</dbReference>
<dbReference type="Pfam" id="PF04965">
    <property type="entry name" value="GPW_gp25"/>
    <property type="match status" value="1"/>
</dbReference>
<dbReference type="AlphaFoldDB" id="A0A2Z4MLY4"/>
<sequence>MQQPFGEKGWKFPIQVDQATGRIRLSDYEDDIAEAIRIILSTAKGERVMRPKFGSGLQGFMFDGTDGTSLALLQSDIAEAIMIWEPRVRDVQVEAKVDKTHSEMVNVTISYTVRATNKGYQLLYPVHRLGPRG</sequence>
<proteinExistence type="predicted"/>